<comment type="subcellular location">
    <subcellularLocation>
        <location evidence="1">Membrane</location>
        <topology evidence="1">Multi-pass membrane protein</topology>
    </subcellularLocation>
</comment>
<name>A0A6A6STM8_9PLEO</name>
<reference evidence="10" key="1">
    <citation type="journal article" date="2020" name="Stud. Mycol.">
        <title>101 Dothideomycetes genomes: a test case for predicting lifestyles and emergence of pathogens.</title>
        <authorList>
            <person name="Haridas S."/>
            <person name="Albert R."/>
            <person name="Binder M."/>
            <person name="Bloem J."/>
            <person name="Labutti K."/>
            <person name="Salamov A."/>
            <person name="Andreopoulos B."/>
            <person name="Baker S."/>
            <person name="Barry K."/>
            <person name="Bills G."/>
            <person name="Bluhm B."/>
            <person name="Cannon C."/>
            <person name="Castanera R."/>
            <person name="Culley D."/>
            <person name="Daum C."/>
            <person name="Ezra D."/>
            <person name="Gonzalez J."/>
            <person name="Henrissat B."/>
            <person name="Kuo A."/>
            <person name="Liang C."/>
            <person name="Lipzen A."/>
            <person name="Lutzoni F."/>
            <person name="Magnuson J."/>
            <person name="Mondo S."/>
            <person name="Nolan M."/>
            <person name="Ohm R."/>
            <person name="Pangilinan J."/>
            <person name="Park H.-J."/>
            <person name="Ramirez L."/>
            <person name="Alfaro M."/>
            <person name="Sun H."/>
            <person name="Tritt A."/>
            <person name="Yoshinaga Y."/>
            <person name="Zwiers L.-H."/>
            <person name="Turgeon B."/>
            <person name="Goodwin S."/>
            <person name="Spatafora J."/>
            <person name="Crous P."/>
            <person name="Grigoriev I."/>
        </authorList>
    </citation>
    <scope>NUCLEOTIDE SEQUENCE</scope>
    <source>
        <strain evidence="10">CBS 122681</strain>
    </source>
</reference>
<dbReference type="Proteomes" id="UP000799324">
    <property type="component" value="Unassembled WGS sequence"/>
</dbReference>
<dbReference type="OrthoDB" id="10260614at2759"/>
<feature type="compositionally biased region" description="Basic and acidic residues" evidence="7">
    <location>
        <begin position="115"/>
        <end position="126"/>
    </location>
</feature>
<evidence type="ECO:0000313" key="11">
    <source>
        <dbReference type="Proteomes" id="UP000799324"/>
    </source>
</evidence>
<accession>A0A6A6STM8</accession>
<evidence type="ECO:0000256" key="6">
    <source>
        <dbReference type="ARBA" id="ARBA00023136"/>
    </source>
</evidence>
<keyword evidence="11" id="KW-1185">Reference proteome</keyword>
<keyword evidence="3 8" id="KW-0812">Transmembrane</keyword>
<dbReference type="InterPro" id="IPR022764">
    <property type="entry name" value="Peptidase_S54_rhomboid_dom"/>
</dbReference>
<feature type="transmembrane region" description="Helical" evidence="8">
    <location>
        <begin position="335"/>
        <end position="354"/>
    </location>
</feature>
<dbReference type="EMBL" id="MU004488">
    <property type="protein sequence ID" value="KAF2649544.1"/>
    <property type="molecule type" value="Genomic_DNA"/>
</dbReference>
<evidence type="ECO:0000313" key="10">
    <source>
        <dbReference type="EMBL" id="KAF2649544.1"/>
    </source>
</evidence>
<comment type="similarity">
    <text evidence="2">Belongs to the peptidase S54 family.</text>
</comment>
<dbReference type="AlphaFoldDB" id="A0A6A6STM8"/>
<dbReference type="InterPro" id="IPR050925">
    <property type="entry name" value="Rhomboid_protease_S54"/>
</dbReference>
<evidence type="ECO:0000256" key="4">
    <source>
        <dbReference type="ARBA" id="ARBA00022801"/>
    </source>
</evidence>
<keyword evidence="6 8" id="KW-0472">Membrane</keyword>
<evidence type="ECO:0000256" key="5">
    <source>
        <dbReference type="ARBA" id="ARBA00022989"/>
    </source>
</evidence>
<evidence type="ECO:0000256" key="2">
    <source>
        <dbReference type="ARBA" id="ARBA00009045"/>
    </source>
</evidence>
<evidence type="ECO:0000256" key="8">
    <source>
        <dbReference type="SAM" id="Phobius"/>
    </source>
</evidence>
<evidence type="ECO:0000256" key="7">
    <source>
        <dbReference type="SAM" id="MobiDB-lite"/>
    </source>
</evidence>
<feature type="transmembrane region" description="Helical" evidence="8">
    <location>
        <begin position="299"/>
        <end position="323"/>
    </location>
</feature>
<sequence>MAFLLPFSLSRSAISMLRPTSLVGSAQPCITARGFTVASTRLAPLPRQGPPNGPPKKATRKEGTEKSRLIRRAPAASGSPASWKKTPSFSKQADGRPGSATPSGTLGAKLPSAPDKLKSNQLESKKPIGLPTDGLSQAERFRQRQRRREASRDMAGEESGDADPIEKIRQSAKDGAAELMLNAKEAEKLEPVLEKRKRILVPALFAFSLIAWTYLLFGLAAWVVSKIPTSISTPDPTLQDDGIPAPETTTFIGRLRSFRNEESLTMELIAIYLVIHIVKRTRFPWQLFPHIPGDRQTTLWTYSFAHASWAHLMANCLGVALFLPPVNRYFDRDTSHTAAFFTCVPVIAGFMMHFRYRLATSAVGISVEMGASGAIHGLVGVLLAKNWTESTFGDWKITEGRWICGGLTLVELFLLVRGAAQVSHLGHLTGLLVGVGYVYFDGKNRIWVPLCRNLGRKETSPPAPASPLPS</sequence>
<feature type="transmembrane region" description="Helical" evidence="8">
    <location>
        <begin position="199"/>
        <end position="224"/>
    </location>
</feature>
<organism evidence="10 11">
    <name type="scientific">Lophiostoma macrostomum CBS 122681</name>
    <dbReference type="NCBI Taxonomy" id="1314788"/>
    <lineage>
        <taxon>Eukaryota</taxon>
        <taxon>Fungi</taxon>
        <taxon>Dikarya</taxon>
        <taxon>Ascomycota</taxon>
        <taxon>Pezizomycotina</taxon>
        <taxon>Dothideomycetes</taxon>
        <taxon>Pleosporomycetidae</taxon>
        <taxon>Pleosporales</taxon>
        <taxon>Lophiostomataceae</taxon>
        <taxon>Lophiostoma</taxon>
    </lineage>
</organism>
<dbReference type="Pfam" id="PF01694">
    <property type="entry name" value="Rhomboid"/>
    <property type="match status" value="1"/>
</dbReference>
<dbReference type="GO" id="GO:0004252">
    <property type="term" value="F:serine-type endopeptidase activity"/>
    <property type="evidence" value="ECO:0007669"/>
    <property type="project" value="InterPro"/>
</dbReference>
<evidence type="ECO:0000259" key="9">
    <source>
        <dbReference type="Pfam" id="PF01694"/>
    </source>
</evidence>
<feature type="domain" description="Peptidase S54 rhomboid" evidence="9">
    <location>
        <begin position="298"/>
        <end position="441"/>
    </location>
</feature>
<proteinExistence type="inferred from homology"/>
<dbReference type="PANTHER" id="PTHR43731:SF14">
    <property type="entry name" value="PRESENILIN-ASSOCIATED RHOMBOID-LIKE PROTEIN, MITOCHONDRIAL"/>
    <property type="match status" value="1"/>
</dbReference>
<dbReference type="SUPFAM" id="SSF144091">
    <property type="entry name" value="Rhomboid-like"/>
    <property type="match status" value="1"/>
</dbReference>
<keyword evidence="5 8" id="KW-1133">Transmembrane helix</keyword>
<protein>
    <recommendedName>
        <fullName evidence="9">Peptidase S54 rhomboid domain-containing protein</fullName>
    </recommendedName>
</protein>
<evidence type="ECO:0000256" key="3">
    <source>
        <dbReference type="ARBA" id="ARBA00022692"/>
    </source>
</evidence>
<dbReference type="InterPro" id="IPR035952">
    <property type="entry name" value="Rhomboid-like_sf"/>
</dbReference>
<gene>
    <name evidence="10" type="ORF">K491DRAFT_762342</name>
</gene>
<dbReference type="GO" id="GO:0016020">
    <property type="term" value="C:membrane"/>
    <property type="evidence" value="ECO:0007669"/>
    <property type="project" value="UniProtKB-SubCell"/>
</dbReference>
<feature type="compositionally biased region" description="Low complexity" evidence="7">
    <location>
        <begin position="73"/>
        <end position="82"/>
    </location>
</feature>
<dbReference type="PANTHER" id="PTHR43731">
    <property type="entry name" value="RHOMBOID PROTEASE"/>
    <property type="match status" value="1"/>
</dbReference>
<feature type="region of interest" description="Disordered" evidence="7">
    <location>
        <begin position="40"/>
        <end position="167"/>
    </location>
</feature>
<dbReference type="Gene3D" id="1.20.1540.10">
    <property type="entry name" value="Rhomboid-like"/>
    <property type="match status" value="1"/>
</dbReference>
<keyword evidence="4" id="KW-0378">Hydrolase</keyword>
<evidence type="ECO:0000256" key="1">
    <source>
        <dbReference type="ARBA" id="ARBA00004141"/>
    </source>
</evidence>